<evidence type="ECO:0000313" key="1">
    <source>
        <dbReference type="EMBL" id="SPL70863.1"/>
    </source>
</evidence>
<dbReference type="Pfam" id="PF22764">
    <property type="entry name" value="E217_Gp32"/>
    <property type="match status" value="1"/>
</dbReference>
<dbReference type="RefSeq" id="WP_121974312.1">
    <property type="nucleotide sequence ID" value="NZ_OOGT01000086.1"/>
</dbReference>
<name>A0A2U3MZQ9_9GAMM</name>
<sequence>MAMGHNPKTLTSANAVIMLRCKGVYDNFMQIQGFQADNAWDFGDASIGESRMGVDGKQSIGYTPHEVPWTLYLEANSPSKRILENIRKDFNKNMETRLIEVIVEIPSIKERYTGSGAWITLGGGANGKKLLEGTAYNFNLVTNGSEDMN</sequence>
<organism evidence="1 2">
    <name type="scientific">Acinetobacter stercoris</name>
    <dbReference type="NCBI Taxonomy" id="2126983"/>
    <lineage>
        <taxon>Bacteria</taxon>
        <taxon>Pseudomonadati</taxon>
        <taxon>Pseudomonadota</taxon>
        <taxon>Gammaproteobacteria</taxon>
        <taxon>Moraxellales</taxon>
        <taxon>Moraxellaceae</taxon>
        <taxon>Acinetobacter</taxon>
    </lineage>
</organism>
<dbReference type="InterPro" id="IPR054440">
    <property type="entry name" value="Gp32-like"/>
</dbReference>
<proteinExistence type="predicted"/>
<dbReference type="Proteomes" id="UP000245974">
    <property type="component" value="Unassembled WGS sequence"/>
</dbReference>
<dbReference type="EMBL" id="OOGT01000086">
    <property type="protein sequence ID" value="SPL70863.1"/>
    <property type="molecule type" value="Genomic_DNA"/>
</dbReference>
<protein>
    <submittedName>
        <fullName evidence="1">Uncharacterized protein</fullName>
    </submittedName>
</protein>
<evidence type="ECO:0000313" key="2">
    <source>
        <dbReference type="Proteomes" id="UP000245974"/>
    </source>
</evidence>
<dbReference type="AlphaFoldDB" id="A0A2U3MZQ9"/>
<accession>A0A2U3MZQ9</accession>
<reference evidence="2" key="1">
    <citation type="submission" date="2018-03" db="EMBL/GenBank/DDBJ databases">
        <authorList>
            <person name="Blom J."/>
        </authorList>
    </citation>
    <scope>NUCLEOTIDE SEQUENCE [LARGE SCALE GENOMIC DNA]</scope>
    <source>
        <strain evidence="2">KPC-SM-21</strain>
    </source>
</reference>
<dbReference type="InParanoid" id="A0A2U3MZQ9"/>
<gene>
    <name evidence="1" type="ORF">KPC_2041</name>
</gene>
<dbReference type="OrthoDB" id="8612502at2"/>
<keyword evidence="2" id="KW-1185">Reference proteome</keyword>